<dbReference type="EMBL" id="RBKT01000001">
    <property type="protein sequence ID" value="RKR92679.1"/>
    <property type="molecule type" value="Genomic_DNA"/>
</dbReference>
<sequence length="341" mass="37437">MTAEPYGRIYVIINKLTGKEYVGQTTFTLERRWRGHVHAMSNRRRTQPITAALRKYGVESFVMRELAQCDSQEALDAAEKAWAVCQNTFAPHGYNLRAGNGIGAVSQQARDALRSAMTPERRQALSELWQGRRLPERAYIAAAATFAERRRPWTLINPSGESIVISNPGKFCKEVGLSYSNLRAVAWGVRPSHQGWRLVADPLPATLFDTDESLVCPGCRSSFSRAMRAAAQTHATACANTPHAVRAAVDLGHCTSEEAAKAVQLLAGRRGTVRAIPRPRKHFVLLNPEGEEVEGVGVVAFAAAHHLDKGKLSELLNGKRDAHKGWKLAVRRPGRITSAGC</sequence>
<dbReference type="InterPro" id="IPR036388">
    <property type="entry name" value="WH-like_DNA-bd_sf"/>
</dbReference>
<feature type="domain" description="GIY-YIG" evidence="1">
    <location>
        <begin position="6"/>
        <end position="100"/>
    </location>
</feature>
<comment type="caution">
    <text evidence="2">The sequence shown here is derived from an EMBL/GenBank/DDBJ whole genome shotgun (WGS) entry which is preliminary data.</text>
</comment>
<dbReference type="Gene3D" id="1.10.10.10">
    <property type="entry name" value="Winged helix-like DNA-binding domain superfamily/Winged helix DNA-binding domain"/>
    <property type="match status" value="2"/>
</dbReference>
<dbReference type="GO" id="GO:0004519">
    <property type="term" value="F:endonuclease activity"/>
    <property type="evidence" value="ECO:0007669"/>
    <property type="project" value="UniProtKB-KW"/>
</dbReference>
<dbReference type="OrthoDB" id="878605at2"/>
<dbReference type="RefSeq" id="WP_121160636.1">
    <property type="nucleotide sequence ID" value="NZ_RBKT01000001.1"/>
</dbReference>
<dbReference type="InterPro" id="IPR035901">
    <property type="entry name" value="GIY-YIG_endonuc_sf"/>
</dbReference>
<organism evidence="2 3">
    <name type="scientific">Micromonospora pisi</name>
    <dbReference type="NCBI Taxonomy" id="589240"/>
    <lineage>
        <taxon>Bacteria</taxon>
        <taxon>Bacillati</taxon>
        <taxon>Actinomycetota</taxon>
        <taxon>Actinomycetes</taxon>
        <taxon>Micromonosporales</taxon>
        <taxon>Micromonosporaceae</taxon>
        <taxon>Micromonospora</taxon>
    </lineage>
</organism>
<evidence type="ECO:0000313" key="3">
    <source>
        <dbReference type="Proteomes" id="UP000277671"/>
    </source>
</evidence>
<dbReference type="SMART" id="SM00465">
    <property type="entry name" value="GIYc"/>
    <property type="match status" value="1"/>
</dbReference>
<dbReference type="AlphaFoldDB" id="A0A495JWX9"/>
<dbReference type="Pfam" id="PF01541">
    <property type="entry name" value="GIY-YIG"/>
    <property type="match status" value="1"/>
</dbReference>
<keyword evidence="3" id="KW-1185">Reference proteome</keyword>
<keyword evidence="2" id="KW-0378">Hydrolase</keyword>
<dbReference type="InterPro" id="IPR000305">
    <property type="entry name" value="GIY-YIG_endonuc"/>
</dbReference>
<evidence type="ECO:0000313" key="2">
    <source>
        <dbReference type="EMBL" id="RKR92679.1"/>
    </source>
</evidence>
<dbReference type="CDD" id="cd10443">
    <property type="entry name" value="GIY-YIG_HE_Tlr8p_PBC-V_like"/>
    <property type="match status" value="1"/>
</dbReference>
<dbReference type="Gene3D" id="3.40.1440.10">
    <property type="entry name" value="GIY-YIG endonuclease"/>
    <property type="match status" value="1"/>
</dbReference>
<protein>
    <submittedName>
        <fullName evidence="2">Group I intron endonuclease</fullName>
    </submittedName>
</protein>
<reference evidence="2 3" key="1">
    <citation type="submission" date="2018-10" db="EMBL/GenBank/DDBJ databases">
        <title>Sequencing the genomes of 1000 actinobacteria strains.</title>
        <authorList>
            <person name="Klenk H.-P."/>
        </authorList>
    </citation>
    <scope>NUCLEOTIDE SEQUENCE [LARGE SCALE GENOMIC DNA]</scope>
    <source>
        <strain evidence="2 3">DSM 45175</strain>
    </source>
</reference>
<keyword evidence="2" id="KW-0540">Nuclease</keyword>
<evidence type="ECO:0000259" key="1">
    <source>
        <dbReference type="SMART" id="SM00465"/>
    </source>
</evidence>
<name>A0A495JWX9_9ACTN</name>
<dbReference type="SUPFAM" id="SSF82771">
    <property type="entry name" value="GIY-YIG endonuclease"/>
    <property type="match status" value="1"/>
</dbReference>
<proteinExistence type="predicted"/>
<gene>
    <name evidence="2" type="ORF">BDK92_7156</name>
</gene>
<accession>A0A495JWX9</accession>
<keyword evidence="2" id="KW-0255">Endonuclease</keyword>
<dbReference type="Proteomes" id="UP000277671">
    <property type="component" value="Unassembled WGS sequence"/>
</dbReference>